<gene>
    <name evidence="1" type="ORF">SKAU_G00208150</name>
</gene>
<organism evidence="1 2">
    <name type="scientific">Synaphobranchus kaupii</name>
    <name type="common">Kaup's arrowtooth eel</name>
    <dbReference type="NCBI Taxonomy" id="118154"/>
    <lineage>
        <taxon>Eukaryota</taxon>
        <taxon>Metazoa</taxon>
        <taxon>Chordata</taxon>
        <taxon>Craniata</taxon>
        <taxon>Vertebrata</taxon>
        <taxon>Euteleostomi</taxon>
        <taxon>Actinopterygii</taxon>
        <taxon>Neopterygii</taxon>
        <taxon>Teleostei</taxon>
        <taxon>Anguilliformes</taxon>
        <taxon>Synaphobranchidae</taxon>
        <taxon>Synaphobranchus</taxon>
    </lineage>
</organism>
<reference evidence="1" key="1">
    <citation type="journal article" date="2023" name="Science">
        <title>Genome structures resolve the early diversification of teleost fishes.</title>
        <authorList>
            <person name="Parey E."/>
            <person name="Louis A."/>
            <person name="Montfort J."/>
            <person name="Bouchez O."/>
            <person name="Roques C."/>
            <person name="Iampietro C."/>
            <person name="Lluch J."/>
            <person name="Castinel A."/>
            <person name="Donnadieu C."/>
            <person name="Desvignes T."/>
            <person name="Floi Bucao C."/>
            <person name="Jouanno E."/>
            <person name="Wen M."/>
            <person name="Mejri S."/>
            <person name="Dirks R."/>
            <person name="Jansen H."/>
            <person name="Henkel C."/>
            <person name="Chen W.J."/>
            <person name="Zahm M."/>
            <person name="Cabau C."/>
            <person name="Klopp C."/>
            <person name="Thompson A.W."/>
            <person name="Robinson-Rechavi M."/>
            <person name="Braasch I."/>
            <person name="Lecointre G."/>
            <person name="Bobe J."/>
            <person name="Postlethwait J.H."/>
            <person name="Berthelot C."/>
            <person name="Roest Crollius H."/>
            <person name="Guiguen Y."/>
        </authorList>
    </citation>
    <scope>NUCLEOTIDE SEQUENCE</scope>
    <source>
        <strain evidence="1">WJC10195</strain>
    </source>
</reference>
<dbReference type="AlphaFoldDB" id="A0A9Q1F8U0"/>
<dbReference type="Proteomes" id="UP001152622">
    <property type="component" value="Chromosome 7"/>
</dbReference>
<evidence type="ECO:0000313" key="1">
    <source>
        <dbReference type="EMBL" id="KAJ8353248.1"/>
    </source>
</evidence>
<protein>
    <submittedName>
        <fullName evidence="1">Uncharacterized protein</fullName>
    </submittedName>
</protein>
<comment type="caution">
    <text evidence="1">The sequence shown here is derived from an EMBL/GenBank/DDBJ whole genome shotgun (WGS) entry which is preliminary data.</text>
</comment>
<proteinExistence type="predicted"/>
<dbReference type="EMBL" id="JAINUF010000007">
    <property type="protein sequence ID" value="KAJ8353248.1"/>
    <property type="molecule type" value="Genomic_DNA"/>
</dbReference>
<sequence>MLIQTVRRQLLGGGAQRIRVAFPKFCGLLVSSLHLWNCILAAKKRRSVCQHKRSNIRCTVTPVGYPPFCLSFPF</sequence>
<evidence type="ECO:0000313" key="2">
    <source>
        <dbReference type="Proteomes" id="UP001152622"/>
    </source>
</evidence>
<keyword evidence="2" id="KW-1185">Reference proteome</keyword>
<accession>A0A9Q1F8U0</accession>
<name>A0A9Q1F8U0_SYNKA</name>